<dbReference type="EMBL" id="VSRR010000080">
    <property type="protein sequence ID" value="MPC09700.1"/>
    <property type="molecule type" value="Genomic_DNA"/>
</dbReference>
<name>A0A5B7CK24_PORTR</name>
<proteinExistence type="predicted"/>
<evidence type="ECO:0000313" key="1">
    <source>
        <dbReference type="EMBL" id="MPC09700.1"/>
    </source>
</evidence>
<dbReference type="Proteomes" id="UP000324222">
    <property type="component" value="Unassembled WGS sequence"/>
</dbReference>
<comment type="caution">
    <text evidence="1">The sequence shown here is derived from an EMBL/GenBank/DDBJ whole genome shotgun (WGS) entry which is preliminary data.</text>
</comment>
<gene>
    <name evidence="1" type="ORF">E2C01_002317</name>
</gene>
<evidence type="ECO:0000313" key="2">
    <source>
        <dbReference type="Proteomes" id="UP000324222"/>
    </source>
</evidence>
<sequence length="146" mass="16272">MKYHQCPYTHPLLAYLQQGHCTFNAKEEPRSIVVLILSSGTTRHEDLPVKSNSSILPGGSTLSALARFPHSKFEVKVKGPMVSSMVVVGWPARVPVRVAKKCWPSYSLTSHGAAEENKTMQELYLKGLIITVSRGMHSVTDYWGFR</sequence>
<keyword evidence="2" id="KW-1185">Reference proteome</keyword>
<reference evidence="1 2" key="1">
    <citation type="submission" date="2019-05" db="EMBL/GenBank/DDBJ databases">
        <title>Another draft genome of Portunus trituberculatus and its Hox gene families provides insights of decapod evolution.</title>
        <authorList>
            <person name="Jeong J.-H."/>
            <person name="Song I."/>
            <person name="Kim S."/>
            <person name="Choi T."/>
            <person name="Kim D."/>
            <person name="Ryu S."/>
            <person name="Kim W."/>
        </authorList>
    </citation>
    <scope>NUCLEOTIDE SEQUENCE [LARGE SCALE GENOMIC DNA]</scope>
    <source>
        <tissue evidence="1">Muscle</tissue>
    </source>
</reference>
<organism evidence="1 2">
    <name type="scientific">Portunus trituberculatus</name>
    <name type="common">Swimming crab</name>
    <name type="synonym">Neptunus trituberculatus</name>
    <dbReference type="NCBI Taxonomy" id="210409"/>
    <lineage>
        <taxon>Eukaryota</taxon>
        <taxon>Metazoa</taxon>
        <taxon>Ecdysozoa</taxon>
        <taxon>Arthropoda</taxon>
        <taxon>Crustacea</taxon>
        <taxon>Multicrustacea</taxon>
        <taxon>Malacostraca</taxon>
        <taxon>Eumalacostraca</taxon>
        <taxon>Eucarida</taxon>
        <taxon>Decapoda</taxon>
        <taxon>Pleocyemata</taxon>
        <taxon>Brachyura</taxon>
        <taxon>Eubrachyura</taxon>
        <taxon>Portunoidea</taxon>
        <taxon>Portunidae</taxon>
        <taxon>Portuninae</taxon>
        <taxon>Portunus</taxon>
    </lineage>
</organism>
<accession>A0A5B7CK24</accession>
<dbReference type="AlphaFoldDB" id="A0A5B7CK24"/>
<protein>
    <submittedName>
        <fullName evidence="1">Uncharacterized protein</fullName>
    </submittedName>
</protein>